<name>A0A6A6E0S0_9PEZI</name>
<organism evidence="2 3">
    <name type="scientific">Zopfia rhizophila CBS 207.26</name>
    <dbReference type="NCBI Taxonomy" id="1314779"/>
    <lineage>
        <taxon>Eukaryota</taxon>
        <taxon>Fungi</taxon>
        <taxon>Dikarya</taxon>
        <taxon>Ascomycota</taxon>
        <taxon>Pezizomycotina</taxon>
        <taxon>Dothideomycetes</taxon>
        <taxon>Dothideomycetes incertae sedis</taxon>
        <taxon>Zopfiaceae</taxon>
        <taxon>Zopfia</taxon>
    </lineage>
</organism>
<sequence>MATSSQAHVTSVGSEFSEFQVQKSPVPEPCIVEKSASPETKPIHSIKWRLAIQTLRQRFLLDNLELSSSDTPTQVVEKIVLAYRCRLSLLRRLINHFILFRRPVIESATMSCASFIDLEALALPNYILLDNRSRNDILTSALHKPAILDTASDSASFFATYDNFTVGHSGSMALICVVGFEFDCTAFFCFSVLVFLLCIGVGVLAGYLSRSSEVGCAFGGGLATLVAGLQLLVLKVLR</sequence>
<keyword evidence="1" id="KW-0812">Transmembrane</keyword>
<dbReference type="EMBL" id="ML994639">
    <property type="protein sequence ID" value="KAF2184159.1"/>
    <property type="molecule type" value="Genomic_DNA"/>
</dbReference>
<accession>A0A6A6E0S0</accession>
<reference evidence="2" key="1">
    <citation type="journal article" date="2020" name="Stud. Mycol.">
        <title>101 Dothideomycetes genomes: a test case for predicting lifestyles and emergence of pathogens.</title>
        <authorList>
            <person name="Haridas S."/>
            <person name="Albert R."/>
            <person name="Binder M."/>
            <person name="Bloem J."/>
            <person name="Labutti K."/>
            <person name="Salamov A."/>
            <person name="Andreopoulos B."/>
            <person name="Baker S."/>
            <person name="Barry K."/>
            <person name="Bills G."/>
            <person name="Bluhm B."/>
            <person name="Cannon C."/>
            <person name="Castanera R."/>
            <person name="Culley D."/>
            <person name="Daum C."/>
            <person name="Ezra D."/>
            <person name="Gonzalez J."/>
            <person name="Henrissat B."/>
            <person name="Kuo A."/>
            <person name="Liang C."/>
            <person name="Lipzen A."/>
            <person name="Lutzoni F."/>
            <person name="Magnuson J."/>
            <person name="Mondo S."/>
            <person name="Nolan M."/>
            <person name="Ohm R."/>
            <person name="Pangilinan J."/>
            <person name="Park H.-J."/>
            <person name="Ramirez L."/>
            <person name="Alfaro M."/>
            <person name="Sun H."/>
            <person name="Tritt A."/>
            <person name="Yoshinaga Y."/>
            <person name="Zwiers L.-H."/>
            <person name="Turgeon B."/>
            <person name="Goodwin S."/>
            <person name="Spatafora J."/>
            <person name="Crous P."/>
            <person name="Grigoriev I."/>
        </authorList>
    </citation>
    <scope>NUCLEOTIDE SEQUENCE</scope>
    <source>
        <strain evidence="2">CBS 207.26</strain>
    </source>
</reference>
<proteinExistence type="predicted"/>
<keyword evidence="3" id="KW-1185">Reference proteome</keyword>
<gene>
    <name evidence="2" type="ORF">K469DRAFT_689496</name>
</gene>
<evidence type="ECO:0000313" key="2">
    <source>
        <dbReference type="EMBL" id="KAF2184159.1"/>
    </source>
</evidence>
<dbReference type="AlphaFoldDB" id="A0A6A6E0S0"/>
<protein>
    <submittedName>
        <fullName evidence="2">Uncharacterized protein</fullName>
    </submittedName>
</protein>
<keyword evidence="1" id="KW-1133">Transmembrane helix</keyword>
<evidence type="ECO:0000313" key="3">
    <source>
        <dbReference type="Proteomes" id="UP000800200"/>
    </source>
</evidence>
<dbReference type="Proteomes" id="UP000800200">
    <property type="component" value="Unassembled WGS sequence"/>
</dbReference>
<feature type="transmembrane region" description="Helical" evidence="1">
    <location>
        <begin position="185"/>
        <end position="207"/>
    </location>
</feature>
<keyword evidence="1" id="KW-0472">Membrane</keyword>
<feature type="transmembrane region" description="Helical" evidence="1">
    <location>
        <begin position="214"/>
        <end position="233"/>
    </location>
</feature>
<evidence type="ECO:0000256" key="1">
    <source>
        <dbReference type="SAM" id="Phobius"/>
    </source>
</evidence>
<dbReference type="OrthoDB" id="3545575at2759"/>